<dbReference type="EMBL" id="JASSZA010000005">
    <property type="protein sequence ID" value="KAK2112761.1"/>
    <property type="molecule type" value="Genomic_DNA"/>
</dbReference>
<organism evidence="1 2">
    <name type="scientific">Saguinus oedipus</name>
    <name type="common">Cotton-top tamarin</name>
    <name type="synonym">Oedipomidas oedipus</name>
    <dbReference type="NCBI Taxonomy" id="9490"/>
    <lineage>
        <taxon>Eukaryota</taxon>
        <taxon>Metazoa</taxon>
        <taxon>Chordata</taxon>
        <taxon>Craniata</taxon>
        <taxon>Vertebrata</taxon>
        <taxon>Euteleostomi</taxon>
        <taxon>Mammalia</taxon>
        <taxon>Eutheria</taxon>
        <taxon>Euarchontoglires</taxon>
        <taxon>Primates</taxon>
        <taxon>Haplorrhini</taxon>
        <taxon>Platyrrhini</taxon>
        <taxon>Cebidae</taxon>
        <taxon>Callitrichinae</taxon>
        <taxon>Saguinus</taxon>
    </lineage>
</organism>
<evidence type="ECO:0000313" key="2">
    <source>
        <dbReference type="Proteomes" id="UP001266305"/>
    </source>
</evidence>
<dbReference type="SUPFAM" id="SSF53067">
    <property type="entry name" value="Actin-like ATPase domain"/>
    <property type="match status" value="1"/>
</dbReference>
<comment type="caution">
    <text evidence="1">The sequence shown here is derived from an EMBL/GenBank/DDBJ whole genome shotgun (WGS) entry which is preliminary data.</text>
</comment>
<dbReference type="InterPro" id="IPR004000">
    <property type="entry name" value="Actin"/>
</dbReference>
<dbReference type="Gene3D" id="2.30.36.70">
    <property type="entry name" value="Actin, Chain A, domain 2"/>
    <property type="match status" value="1"/>
</dbReference>
<dbReference type="Pfam" id="PF00022">
    <property type="entry name" value="Actin"/>
    <property type="match status" value="1"/>
</dbReference>
<keyword evidence="2" id="KW-1185">Reference proteome</keyword>
<proteinExistence type="predicted"/>
<dbReference type="Proteomes" id="UP001266305">
    <property type="component" value="Unassembled WGS sequence"/>
</dbReference>
<dbReference type="InterPro" id="IPR043129">
    <property type="entry name" value="ATPase_NBD"/>
</dbReference>
<dbReference type="PRINTS" id="PR00190">
    <property type="entry name" value="ACTIN"/>
</dbReference>
<sequence>MVTIWEPLLSEVKVTAETGSSPQAQSLALAALLPVHTHRQLAMYDGIAALVVDNGSSMCKAGFTGDYAPQAVFPSYVGRPRHRGMMVGLGQKDSYMDYEAQTKRDILTLKYPIDHGIVTNCDDMKKIWHHTFYI</sequence>
<dbReference type="Gene3D" id="3.30.420.40">
    <property type="match status" value="1"/>
</dbReference>
<protein>
    <submittedName>
        <fullName evidence="1">Actin</fullName>
    </submittedName>
</protein>
<name>A0ABQ9VUE1_SAGOE</name>
<accession>A0ABQ9VUE1</accession>
<dbReference type="PANTHER" id="PTHR11937">
    <property type="entry name" value="ACTIN"/>
    <property type="match status" value="1"/>
</dbReference>
<gene>
    <name evidence="1" type="primary">ACT1_2</name>
    <name evidence="1" type="ORF">P7K49_012508</name>
</gene>
<evidence type="ECO:0000313" key="1">
    <source>
        <dbReference type="EMBL" id="KAK2112761.1"/>
    </source>
</evidence>
<reference evidence="1 2" key="1">
    <citation type="submission" date="2023-05" db="EMBL/GenBank/DDBJ databases">
        <title>B98-5 Cell Line De Novo Hybrid Assembly: An Optical Mapping Approach.</title>
        <authorList>
            <person name="Kananen K."/>
            <person name="Auerbach J.A."/>
            <person name="Kautto E."/>
            <person name="Blachly J.S."/>
        </authorList>
    </citation>
    <scope>NUCLEOTIDE SEQUENCE [LARGE SCALE GENOMIC DNA]</scope>
    <source>
        <strain evidence="1">B95-8</strain>
        <tissue evidence="1">Cell line</tissue>
    </source>
</reference>